<dbReference type="Proteomes" id="UP000597877">
    <property type="component" value="Unassembled WGS sequence"/>
</dbReference>
<name>A0ABR7F274_9FIRM</name>
<reference evidence="1 2" key="1">
    <citation type="submission" date="2020-08" db="EMBL/GenBank/DDBJ databases">
        <title>Genome public.</title>
        <authorList>
            <person name="Liu C."/>
            <person name="Sun Q."/>
        </authorList>
    </citation>
    <scope>NUCLEOTIDE SEQUENCE [LARGE SCALE GENOMIC DNA]</scope>
    <source>
        <strain evidence="1 2">BX4</strain>
    </source>
</reference>
<dbReference type="RefSeq" id="WP_021953456.1">
    <property type="nucleotide sequence ID" value="NZ_JACOOZ010000004.1"/>
</dbReference>
<dbReference type="EMBL" id="JACOOZ010000004">
    <property type="protein sequence ID" value="MBC5667711.1"/>
    <property type="molecule type" value="Genomic_DNA"/>
</dbReference>
<comment type="caution">
    <text evidence="1">The sequence shown here is derived from an EMBL/GenBank/DDBJ whole genome shotgun (WGS) entry which is preliminary data.</text>
</comment>
<protein>
    <submittedName>
        <fullName evidence="1">Uncharacterized protein</fullName>
    </submittedName>
</protein>
<accession>A0ABR7F274</accession>
<gene>
    <name evidence="1" type="ORF">H8S00_06925</name>
</gene>
<evidence type="ECO:0000313" key="1">
    <source>
        <dbReference type="EMBL" id="MBC5667711.1"/>
    </source>
</evidence>
<evidence type="ECO:0000313" key="2">
    <source>
        <dbReference type="Proteomes" id="UP000597877"/>
    </source>
</evidence>
<sequence length="91" mass="11030">MFRVWARTFKSNKMLKSTTIELDIPNETRTHKVFMALEQVCEEFDLSNPIWLDTNINEFKRIARTRFYSDSFVETIDFDYLDFYVIEEDDV</sequence>
<proteinExistence type="predicted"/>
<organism evidence="1 2">
    <name type="scientific">Eubacterium segne</name>
    <dbReference type="NCBI Taxonomy" id="2763045"/>
    <lineage>
        <taxon>Bacteria</taxon>
        <taxon>Bacillati</taxon>
        <taxon>Bacillota</taxon>
        <taxon>Clostridia</taxon>
        <taxon>Eubacteriales</taxon>
        <taxon>Eubacteriaceae</taxon>
        <taxon>Eubacterium</taxon>
    </lineage>
</organism>
<keyword evidence="2" id="KW-1185">Reference proteome</keyword>